<protein>
    <submittedName>
        <fullName evidence="2">ORF3</fullName>
    </submittedName>
</protein>
<proteinExistence type="predicted"/>
<dbReference type="EMBL" id="BK063062">
    <property type="protein sequence ID" value="DBA11617.1"/>
    <property type="molecule type" value="Genomic_DNA"/>
</dbReference>
<feature type="compositionally biased region" description="Basic residues" evidence="1">
    <location>
        <begin position="265"/>
        <end position="276"/>
    </location>
</feature>
<reference evidence="2" key="1">
    <citation type="journal article" date="2023" name="Front. Mar. Sci.">
        <title>Tracing the invertebrate herpesviruses in the global sequence datasets.</title>
        <authorList>
            <person name="Rosani U."/>
            <person name="Gaia M."/>
            <person name="Delmont T.O."/>
            <person name="Krupovic M."/>
        </authorList>
    </citation>
    <scope>NUCLEOTIDE SEQUENCE</scope>
    <source>
        <strain evidence="2">MalacoHV4/Med/2018 155</strain>
    </source>
</reference>
<feature type="region of interest" description="Disordered" evidence="1">
    <location>
        <begin position="256"/>
        <end position="276"/>
    </location>
</feature>
<organism evidence="2">
    <name type="scientific">Malaco herpesvirus 4</name>
    <dbReference type="NCBI Taxonomy" id="3031800"/>
    <lineage>
        <taxon>Viruses</taxon>
        <taxon>Duplodnaviria</taxon>
        <taxon>Heunggongvirae</taxon>
        <taxon>Peploviricota</taxon>
        <taxon>Herviviricetes</taxon>
        <taxon>Herpesvirales</taxon>
        <taxon>Malacoherpesviridae</taxon>
    </lineage>
</organism>
<reference evidence="2" key="2">
    <citation type="submission" date="2023-01" db="EMBL/GenBank/DDBJ databases">
        <authorList>
            <person name="Rosani U."/>
            <person name="Delmont T.O."/>
            <person name="Gaia M."/>
            <person name="Krupovic M."/>
        </authorList>
    </citation>
    <scope>NUCLEOTIDE SEQUENCE</scope>
    <source>
        <strain evidence="2">MalacoHV4/Med/2018 155</strain>
    </source>
</reference>
<sequence>MGKCLNFILDIALAWSLAHTNTIKDAYAAFAKRHSLKKCHRLDVRYYQNDDETVIIDGAAERDRNILTDSVEGLLFNPVNYNDALDRLTSDYSSAITHLSEIYRMFRTMGNTNVLAVRYTEIFATNPDISMDVKMEMYELWKAYTDLDVFELNYSSAPLTAERVEEQKKMCNVRATKERLFNMLVHKYMLPGFQSVEEVTETMSTLITQHNNNVHMNEILTASDSMVQENADRSNMKLASAVDEQNVVTMTFPCPPTHTPTHNTEHKKKKTSVLLN</sequence>
<name>A0AA48SFF4_9VIRU</name>
<evidence type="ECO:0000256" key="1">
    <source>
        <dbReference type="SAM" id="MobiDB-lite"/>
    </source>
</evidence>
<evidence type="ECO:0000313" key="2">
    <source>
        <dbReference type="EMBL" id="DBA11617.1"/>
    </source>
</evidence>
<accession>A0AA48SFF4</accession>